<dbReference type="EMBL" id="JANBVN010000219">
    <property type="protein sequence ID" value="KAJ9132380.1"/>
    <property type="molecule type" value="Genomic_DNA"/>
</dbReference>
<evidence type="ECO:0000256" key="2">
    <source>
        <dbReference type="SAM" id="MobiDB-lite"/>
    </source>
</evidence>
<organism evidence="4 5">
    <name type="scientific">Coniochaeta hoffmannii</name>
    <dbReference type="NCBI Taxonomy" id="91930"/>
    <lineage>
        <taxon>Eukaryota</taxon>
        <taxon>Fungi</taxon>
        <taxon>Dikarya</taxon>
        <taxon>Ascomycota</taxon>
        <taxon>Pezizomycotina</taxon>
        <taxon>Sordariomycetes</taxon>
        <taxon>Sordariomycetidae</taxon>
        <taxon>Coniochaetales</taxon>
        <taxon>Coniochaetaceae</taxon>
        <taxon>Coniochaeta</taxon>
    </lineage>
</organism>
<protein>
    <recommendedName>
        <fullName evidence="6">RlpA-like protein double-psi beta-barrel domain-containing protein</fullName>
    </recommendedName>
</protein>
<dbReference type="Proteomes" id="UP001174691">
    <property type="component" value="Unassembled WGS sequence"/>
</dbReference>
<dbReference type="PANTHER" id="PTHR31836">
    <property type="match status" value="1"/>
</dbReference>
<dbReference type="SUPFAM" id="SSF50685">
    <property type="entry name" value="Barwin-like endoglucanases"/>
    <property type="match status" value="1"/>
</dbReference>
<keyword evidence="3" id="KW-0472">Membrane</keyword>
<dbReference type="CDD" id="cd22191">
    <property type="entry name" value="DPBB_RlpA_EXP_N-like"/>
    <property type="match status" value="1"/>
</dbReference>
<dbReference type="AlphaFoldDB" id="A0AA38R1J9"/>
<feature type="transmembrane region" description="Helical" evidence="3">
    <location>
        <begin position="109"/>
        <end position="131"/>
    </location>
</feature>
<dbReference type="InterPro" id="IPR036908">
    <property type="entry name" value="RlpA-like_sf"/>
</dbReference>
<feature type="compositionally biased region" description="Low complexity" evidence="2">
    <location>
        <begin position="49"/>
        <end position="90"/>
    </location>
</feature>
<evidence type="ECO:0008006" key="6">
    <source>
        <dbReference type="Google" id="ProtNLM"/>
    </source>
</evidence>
<evidence type="ECO:0000313" key="5">
    <source>
        <dbReference type="Proteomes" id="UP001174691"/>
    </source>
</evidence>
<comment type="caution">
    <text evidence="4">The sequence shown here is derived from an EMBL/GenBank/DDBJ whole genome shotgun (WGS) entry which is preliminary data.</text>
</comment>
<reference evidence="4" key="1">
    <citation type="submission" date="2022-07" db="EMBL/GenBank/DDBJ databases">
        <title>Fungi with potential for degradation of polypropylene.</title>
        <authorList>
            <person name="Gostincar C."/>
        </authorList>
    </citation>
    <scope>NUCLEOTIDE SEQUENCE</scope>
    <source>
        <strain evidence="4">EXF-13287</strain>
    </source>
</reference>
<name>A0AA38R1J9_9PEZI</name>
<evidence type="ECO:0000256" key="3">
    <source>
        <dbReference type="SAM" id="Phobius"/>
    </source>
</evidence>
<feature type="region of interest" description="Disordered" evidence="2">
    <location>
        <begin position="1"/>
        <end position="90"/>
    </location>
</feature>
<dbReference type="Gene3D" id="2.40.40.10">
    <property type="entry name" value="RlpA-like domain"/>
    <property type="match status" value="1"/>
</dbReference>
<keyword evidence="3" id="KW-1133">Transmembrane helix</keyword>
<proteinExistence type="predicted"/>
<keyword evidence="5" id="KW-1185">Reference proteome</keyword>
<dbReference type="PANTHER" id="PTHR31836:SF28">
    <property type="entry name" value="SRCR DOMAIN-CONTAINING PROTEIN-RELATED"/>
    <property type="match status" value="1"/>
</dbReference>
<sequence length="259" mass="26581">MTNSEHPPAGAPPLDTSGGIEWETPRPRPPRSSLLSRLWPTTGPSRQIPTTKPASTASTAAPAAPAATAAPANKPEPTGPLPTTTTAPSLLDRLLPPSRTYLSLPRRTFLLAVTLITLSVLALILGLSIGLTHRSNHPASLPLPSAAGIHTGDLTYYAPGLGACGWTSSPEDAIAAVSHLVFDAAGGGGSNPNANPLCGMSIRVERDQGGGRGNKSVDVVVVDRCVGCEATDLDLSPSAFGVLADEALGRVVASWAWLE</sequence>
<gene>
    <name evidence="4" type="ORF">NKR19_g9333</name>
</gene>
<evidence type="ECO:0000256" key="1">
    <source>
        <dbReference type="ARBA" id="ARBA00022729"/>
    </source>
</evidence>
<dbReference type="InterPro" id="IPR051477">
    <property type="entry name" value="Expansin_CellWall"/>
</dbReference>
<evidence type="ECO:0000313" key="4">
    <source>
        <dbReference type="EMBL" id="KAJ9132380.1"/>
    </source>
</evidence>
<keyword evidence="3" id="KW-0812">Transmembrane</keyword>
<accession>A0AA38R1J9</accession>
<keyword evidence="1" id="KW-0732">Signal</keyword>